<evidence type="ECO:0000256" key="3">
    <source>
        <dbReference type="ARBA" id="ARBA00022475"/>
    </source>
</evidence>
<dbReference type="STRING" id="1838286.Verru16b_02616"/>
<keyword evidence="10" id="KW-1185">Reference proteome</keyword>
<dbReference type="GO" id="GO:0005886">
    <property type="term" value="C:plasma membrane"/>
    <property type="evidence" value="ECO:0007669"/>
    <property type="project" value="UniProtKB-SubCell"/>
</dbReference>
<feature type="transmembrane region" description="Helical" evidence="8">
    <location>
        <begin position="949"/>
        <end position="970"/>
    </location>
</feature>
<feature type="transmembrane region" description="Helical" evidence="8">
    <location>
        <begin position="904"/>
        <end position="929"/>
    </location>
</feature>
<keyword evidence="7 8" id="KW-0472">Membrane</keyword>
<evidence type="ECO:0000256" key="6">
    <source>
        <dbReference type="ARBA" id="ARBA00022989"/>
    </source>
</evidence>
<feature type="transmembrane region" description="Helical" evidence="8">
    <location>
        <begin position="853"/>
        <end position="871"/>
    </location>
</feature>
<dbReference type="PANTHER" id="PTHR32063:SF21">
    <property type="entry name" value="MULTIDRUG RESISTANCE PROTEIN MDTB"/>
    <property type="match status" value="1"/>
</dbReference>
<accession>A0A1D8AXA6</accession>
<dbReference type="FunFam" id="3.30.70.1430:FF:000001">
    <property type="entry name" value="Efflux pump membrane transporter"/>
    <property type="match status" value="1"/>
</dbReference>
<dbReference type="AlphaFoldDB" id="A0A1D8AXA6"/>
<evidence type="ECO:0000313" key="9">
    <source>
        <dbReference type="EMBL" id="AOS45535.1"/>
    </source>
</evidence>
<keyword evidence="3" id="KW-1003">Cell membrane</keyword>
<gene>
    <name evidence="9" type="primary">mdtB</name>
    <name evidence="9" type="ORF">Verru16b_02616</name>
</gene>
<proteinExistence type="predicted"/>
<feature type="transmembrane region" description="Helical" evidence="8">
    <location>
        <begin position="878"/>
        <end position="898"/>
    </location>
</feature>
<dbReference type="SUPFAM" id="SSF82693">
    <property type="entry name" value="Multidrug efflux transporter AcrB pore domain, PN1, PN2, PC1 and PC2 subdomains"/>
    <property type="match status" value="4"/>
</dbReference>
<dbReference type="Proteomes" id="UP000095228">
    <property type="component" value="Chromosome"/>
</dbReference>
<keyword evidence="6 8" id="KW-1133">Transmembrane helix</keyword>
<dbReference type="RefSeq" id="WP_069962671.1">
    <property type="nucleotide sequence ID" value="NZ_CP016094.1"/>
</dbReference>
<evidence type="ECO:0000313" key="10">
    <source>
        <dbReference type="Proteomes" id="UP000095228"/>
    </source>
</evidence>
<feature type="transmembrane region" description="Helical" evidence="8">
    <location>
        <begin position="386"/>
        <end position="407"/>
    </location>
</feature>
<keyword evidence="4" id="KW-0997">Cell inner membrane</keyword>
<evidence type="ECO:0000256" key="4">
    <source>
        <dbReference type="ARBA" id="ARBA00022519"/>
    </source>
</evidence>
<dbReference type="EMBL" id="CP016094">
    <property type="protein sequence ID" value="AOS45535.1"/>
    <property type="molecule type" value="Genomic_DNA"/>
</dbReference>
<dbReference type="FunFam" id="1.20.1640.10:FF:000001">
    <property type="entry name" value="Efflux pump membrane transporter"/>
    <property type="match status" value="1"/>
</dbReference>
<evidence type="ECO:0000256" key="2">
    <source>
        <dbReference type="ARBA" id="ARBA00022448"/>
    </source>
</evidence>
<dbReference type="OrthoDB" id="9757876at2"/>
<dbReference type="Pfam" id="PF00873">
    <property type="entry name" value="ACR_tran"/>
    <property type="match status" value="1"/>
</dbReference>
<feature type="transmembrane region" description="Helical" evidence="8">
    <location>
        <begin position="524"/>
        <end position="543"/>
    </location>
</feature>
<organism evidence="9 10">
    <name type="scientific">Lacunisphaera limnophila</name>
    <dbReference type="NCBI Taxonomy" id="1838286"/>
    <lineage>
        <taxon>Bacteria</taxon>
        <taxon>Pseudomonadati</taxon>
        <taxon>Verrucomicrobiota</taxon>
        <taxon>Opitutia</taxon>
        <taxon>Opitutales</taxon>
        <taxon>Opitutaceae</taxon>
        <taxon>Lacunisphaera</taxon>
    </lineage>
</organism>
<dbReference type="InterPro" id="IPR001036">
    <property type="entry name" value="Acrflvin-R"/>
</dbReference>
<feature type="transmembrane region" description="Helical" evidence="8">
    <location>
        <begin position="360"/>
        <end position="380"/>
    </location>
</feature>
<dbReference type="PRINTS" id="PR00702">
    <property type="entry name" value="ACRIFLAVINRP"/>
</dbReference>
<dbReference type="PATRIC" id="fig|1838286.3.peg.2631"/>
<dbReference type="Gene3D" id="3.30.2090.10">
    <property type="entry name" value="Multidrug efflux transporter AcrB TolC docking domain, DN and DC subdomains"/>
    <property type="match status" value="2"/>
</dbReference>
<dbReference type="Gene3D" id="3.30.70.1430">
    <property type="entry name" value="Multidrug efflux transporter AcrB pore domain"/>
    <property type="match status" value="2"/>
</dbReference>
<comment type="subcellular location">
    <subcellularLocation>
        <location evidence="1">Cell inner membrane</location>
        <topology evidence="1">Multi-pass membrane protein</topology>
    </subcellularLocation>
</comment>
<dbReference type="NCBIfam" id="NF033617">
    <property type="entry name" value="RND_permease_2"/>
    <property type="match status" value="1"/>
</dbReference>
<dbReference type="PANTHER" id="PTHR32063">
    <property type="match status" value="1"/>
</dbReference>
<protein>
    <submittedName>
        <fullName evidence="9">Multidrug resistance protein MdtB</fullName>
    </submittedName>
</protein>
<evidence type="ECO:0000256" key="7">
    <source>
        <dbReference type="ARBA" id="ARBA00023136"/>
    </source>
</evidence>
<dbReference type="SUPFAM" id="SSF82866">
    <property type="entry name" value="Multidrug efflux transporter AcrB transmembrane domain"/>
    <property type="match status" value="2"/>
</dbReference>
<dbReference type="GO" id="GO:0042910">
    <property type="term" value="F:xenobiotic transmembrane transporter activity"/>
    <property type="evidence" value="ECO:0007669"/>
    <property type="project" value="TreeGrafter"/>
</dbReference>
<evidence type="ECO:0000256" key="8">
    <source>
        <dbReference type="SAM" id="Phobius"/>
    </source>
</evidence>
<feature type="transmembrane region" description="Helical" evidence="8">
    <location>
        <begin position="982"/>
        <end position="1008"/>
    </location>
</feature>
<dbReference type="Gene3D" id="3.30.70.1320">
    <property type="entry name" value="Multidrug efflux transporter AcrB pore domain like"/>
    <property type="match status" value="1"/>
</dbReference>
<evidence type="ECO:0000256" key="5">
    <source>
        <dbReference type="ARBA" id="ARBA00022692"/>
    </source>
</evidence>
<name>A0A1D8AXA6_9BACT</name>
<feature type="transmembrane region" description="Helical" evidence="8">
    <location>
        <begin position="428"/>
        <end position="451"/>
    </location>
</feature>
<keyword evidence="5 8" id="KW-0812">Transmembrane</keyword>
<dbReference type="Gene3D" id="1.20.1640.10">
    <property type="entry name" value="Multidrug efflux transporter AcrB transmembrane domain"/>
    <property type="match status" value="2"/>
</dbReference>
<feature type="transmembrane region" description="Helical" evidence="8">
    <location>
        <begin position="334"/>
        <end position="353"/>
    </location>
</feature>
<dbReference type="SUPFAM" id="SSF82714">
    <property type="entry name" value="Multidrug efflux transporter AcrB TolC docking domain, DN and DC subdomains"/>
    <property type="match status" value="2"/>
</dbReference>
<sequence length="1035" mass="111104">MSLSRPFILRPVATSLLMVALLQTGIMAYRLLPVAALPQVDFPTIQVFTFHPGASSAVTASSITAPLERRFGQIPGLNQMSSSSSGGASVITLQFSLDLDMGVAEQEVQAAINAADNLLPNDLPAPPIYRKVNPADTPIVTLAVTSATLPLPEVHDLVDTRIAQKLAQLPGVGMVSLAGGQRPAVRVQINPGELAARGLNFSDVRAAITAASVNQPKGSFDGPVRSILMDANDQLRSVEEYRNLIIAWRDGAPLRLGEVARIENAAEDRRLAAWADEQPAVLINVQRQPGANVIEVVDRVRALLPQLEASLPAAAELAVLTDRTESIRASVRSVQHELIFAIVLVVLVTFVFLRNVAATIIPSIAVPLSLIGTFGVMYLAGYSLNILTLMALTIATGFVVDDAIVMLENIARYREEGASPMEAALKGASQIGFTLISLTVSLIAVLIPLLFMGGVVGRLFHEFAITLAVSILISLVVSLTLTPMMCARMLPTPKPGEHAGHGLLDRVIARYGVMLNQVLDNQRPAMLVMLGTLALTALLYVVVPKGFFPLQDTGAIQAVTEAPQSISFAAMAERQQALAAKILADPAVRGLSSFIGVDGTNSTLNSGRMLINLKPHGERDVTAMELVDRLRESALEVDGIRLFLQPVQELTIEDRVSRTQFQFTLTSPDETLLHEWTPRMVAHLQELPELADVASDLQNRGLQAFVEIDRDAASRLGVSVASIDDALYSAFGQRQISTLFTQSSQYRVILEMDPRLATGPQALEGIYVNSRGNGQVPLATVARISERNTTLLVNQIGQFPAVTISFNLGAGSSLGAAVKAIERAEQEMELPVAIELRFQGAAHAFRDSLSSTLFLILAAVITMYLVLGVLYESAIHPITILSTLPSAAVGALLALWISGRPLDMIAIIGIILLIGLVKKNGIMMIDFALEAERKQGMSPRAAIHQAAMLRFRPILMTTLAALFGALPLMLSTGSGAELRQPLGLVMVGGLLVSQVLTLFTTPVVYLFFDRLARRAKGKATEETLPVNAEPTQLRS</sequence>
<keyword evidence="2" id="KW-0813">Transport</keyword>
<dbReference type="InterPro" id="IPR027463">
    <property type="entry name" value="AcrB_DN_DC_subdom"/>
</dbReference>
<evidence type="ECO:0000256" key="1">
    <source>
        <dbReference type="ARBA" id="ARBA00004429"/>
    </source>
</evidence>
<dbReference type="Gene3D" id="3.30.70.1440">
    <property type="entry name" value="Multidrug efflux transporter AcrB pore domain"/>
    <property type="match status" value="1"/>
</dbReference>
<dbReference type="KEGG" id="obg:Verru16b_02616"/>
<feature type="transmembrane region" description="Helical" evidence="8">
    <location>
        <begin position="463"/>
        <end position="481"/>
    </location>
</feature>
<reference evidence="9 10" key="1">
    <citation type="submission" date="2016-06" db="EMBL/GenBank/DDBJ databases">
        <title>Three novel species with peptidoglycan cell walls form the new genus Lacunisphaera gen. nov. in the family Opitutaceae of the verrucomicrobial subdivision 4.</title>
        <authorList>
            <person name="Rast P."/>
            <person name="Gloeckner I."/>
            <person name="Jogler M."/>
            <person name="Boedeker C."/>
            <person name="Jeske O."/>
            <person name="Wiegand S."/>
            <person name="Reinhardt R."/>
            <person name="Schumann P."/>
            <person name="Rohde M."/>
            <person name="Spring S."/>
            <person name="Gloeckner F.O."/>
            <person name="Jogler C."/>
        </authorList>
    </citation>
    <scope>NUCLEOTIDE SEQUENCE [LARGE SCALE GENOMIC DNA]</scope>
    <source>
        <strain evidence="9 10">IG16b</strain>
    </source>
</reference>